<feature type="region of interest" description="Disordered" evidence="6">
    <location>
        <begin position="312"/>
        <end position="361"/>
    </location>
</feature>
<dbReference type="GO" id="GO:0005886">
    <property type="term" value="C:plasma membrane"/>
    <property type="evidence" value="ECO:0007669"/>
    <property type="project" value="UniProtKB-SubCell"/>
</dbReference>
<dbReference type="PROSITE" id="PS01031">
    <property type="entry name" value="SHSP"/>
    <property type="match status" value="1"/>
</dbReference>
<evidence type="ECO:0000256" key="2">
    <source>
        <dbReference type="ARBA" id="ARBA00022475"/>
    </source>
</evidence>
<dbReference type="InterPro" id="IPR002068">
    <property type="entry name" value="A-crystallin/Hsp20_dom"/>
</dbReference>
<evidence type="ECO:0000256" key="5">
    <source>
        <dbReference type="RuleBase" id="RU003616"/>
    </source>
</evidence>
<dbReference type="AlphaFoldDB" id="A0AA88XC43"/>
<accession>A0AA88XC43</accession>
<feature type="compositionally biased region" description="Basic and acidic residues" evidence="6">
    <location>
        <begin position="312"/>
        <end position="331"/>
    </location>
</feature>
<comment type="caution">
    <text evidence="9">The sequence shown here is derived from an EMBL/GenBank/DDBJ whole genome shotgun (WGS) entry which is preliminary data.</text>
</comment>
<keyword evidence="2" id="KW-1003">Cell membrane</keyword>
<keyword evidence="7" id="KW-0472">Membrane</keyword>
<dbReference type="CDD" id="cd06464">
    <property type="entry name" value="ACD_sHsps-like"/>
    <property type="match status" value="1"/>
</dbReference>
<dbReference type="Gene3D" id="2.60.40.790">
    <property type="match status" value="1"/>
</dbReference>
<dbReference type="SUPFAM" id="SSF49764">
    <property type="entry name" value="HSP20-like chaperones"/>
    <property type="match status" value="1"/>
</dbReference>
<sequence>MELGMELKLTKVLDDVAYADLMIAKDRAGPLFLSTETESMFILTAHLKGYKRKNIKIEINEDGTRIAVSGEKQVQETVIVGWRLYKKEMEMKGFTKAFKIPEGVVLDKIKAKYGEDESKLTISMPKLVKGITGVKIEEVKAEEVSKAHSESLDIVADEVNGLHQEEYRERNINAAREVDGSTERLPEAHQTRQGGLVEAVQSKELHDLGRQAKEETQEEEIVAQKYRLKEQEILKEAVESPMSGPDHQMNQEQRPPGGFPRVESEMEVQEHKQEKTSYGTREGEPVYKKPFDQAENLRLNDATDEGQVFHEEKAAETDIQEERKAEEKASAESRSSLGTAHEKSFSDRSTQTEKPPPRKPKCCIPLLAGSALFVSIIVFAIHFIRSKNQPSKTNNRVENLQGKE</sequence>
<organism evidence="9 10">
    <name type="scientific">Escallonia herrerae</name>
    <dbReference type="NCBI Taxonomy" id="1293975"/>
    <lineage>
        <taxon>Eukaryota</taxon>
        <taxon>Viridiplantae</taxon>
        <taxon>Streptophyta</taxon>
        <taxon>Embryophyta</taxon>
        <taxon>Tracheophyta</taxon>
        <taxon>Spermatophyta</taxon>
        <taxon>Magnoliopsida</taxon>
        <taxon>eudicotyledons</taxon>
        <taxon>Gunneridae</taxon>
        <taxon>Pentapetalae</taxon>
        <taxon>asterids</taxon>
        <taxon>campanulids</taxon>
        <taxon>Escalloniales</taxon>
        <taxon>Escalloniaceae</taxon>
        <taxon>Escallonia</taxon>
    </lineage>
</organism>
<proteinExistence type="inferred from homology"/>
<feature type="domain" description="SHSP" evidence="8">
    <location>
        <begin position="22"/>
        <end position="142"/>
    </location>
</feature>
<evidence type="ECO:0000256" key="7">
    <source>
        <dbReference type="SAM" id="Phobius"/>
    </source>
</evidence>
<dbReference type="PANTHER" id="PTHR43670:SF34">
    <property type="entry name" value="HSP20-LIKE CHAPERONES SUPERFAMILY PROTEIN"/>
    <property type="match status" value="1"/>
</dbReference>
<dbReference type="EMBL" id="JAVXUP010000001">
    <property type="protein sequence ID" value="KAK3043872.1"/>
    <property type="molecule type" value="Genomic_DNA"/>
</dbReference>
<reference evidence="9" key="1">
    <citation type="submission" date="2022-12" db="EMBL/GenBank/DDBJ databases">
        <title>Draft genome assemblies for two species of Escallonia (Escalloniales).</title>
        <authorList>
            <person name="Chanderbali A."/>
            <person name="Dervinis C."/>
            <person name="Anghel I."/>
            <person name="Soltis D."/>
            <person name="Soltis P."/>
            <person name="Zapata F."/>
        </authorList>
    </citation>
    <scope>NUCLEOTIDE SEQUENCE</scope>
    <source>
        <strain evidence="9">UCBG64.0493</strain>
        <tissue evidence="9">Leaf</tissue>
    </source>
</reference>
<feature type="transmembrane region" description="Helical" evidence="7">
    <location>
        <begin position="364"/>
        <end position="384"/>
    </location>
</feature>
<dbReference type="Pfam" id="PF00011">
    <property type="entry name" value="HSP20"/>
    <property type="match status" value="1"/>
</dbReference>
<keyword evidence="3" id="KW-0611">Plant defense</keyword>
<feature type="compositionally biased region" description="Basic and acidic residues" evidence="6">
    <location>
        <begin position="262"/>
        <end position="292"/>
    </location>
</feature>
<dbReference type="InterPro" id="IPR008978">
    <property type="entry name" value="HSP20-like_chaperone"/>
</dbReference>
<comment type="subcellular location">
    <subcellularLocation>
        <location evidence="1">Cell membrane</location>
        <topology evidence="1">Single-pass membrane protein</topology>
    </subcellularLocation>
</comment>
<evidence type="ECO:0000256" key="3">
    <source>
        <dbReference type="ARBA" id="ARBA00022821"/>
    </source>
</evidence>
<keyword evidence="7" id="KW-0812">Transmembrane</keyword>
<keyword evidence="7" id="KW-1133">Transmembrane helix</keyword>
<evidence type="ECO:0000313" key="9">
    <source>
        <dbReference type="EMBL" id="KAK3043872.1"/>
    </source>
</evidence>
<evidence type="ECO:0000313" key="10">
    <source>
        <dbReference type="Proteomes" id="UP001188597"/>
    </source>
</evidence>
<dbReference type="GO" id="GO:0006952">
    <property type="term" value="P:defense response"/>
    <property type="evidence" value="ECO:0007669"/>
    <property type="project" value="UniProtKB-KW"/>
</dbReference>
<evidence type="ECO:0000256" key="4">
    <source>
        <dbReference type="PROSITE-ProRule" id="PRU00285"/>
    </source>
</evidence>
<dbReference type="Proteomes" id="UP001188597">
    <property type="component" value="Unassembled WGS sequence"/>
</dbReference>
<comment type="similarity">
    <text evidence="4 5">Belongs to the small heat shock protein (HSP20) family.</text>
</comment>
<feature type="region of interest" description="Disordered" evidence="6">
    <location>
        <begin position="240"/>
        <end position="293"/>
    </location>
</feature>
<evidence type="ECO:0000259" key="8">
    <source>
        <dbReference type="PROSITE" id="PS01031"/>
    </source>
</evidence>
<name>A0AA88XC43_9ASTE</name>
<protein>
    <recommendedName>
        <fullName evidence="8">SHSP domain-containing protein</fullName>
    </recommendedName>
</protein>
<dbReference type="PANTHER" id="PTHR43670">
    <property type="entry name" value="HEAT SHOCK PROTEIN 26"/>
    <property type="match status" value="1"/>
</dbReference>
<gene>
    <name evidence="9" type="ORF">RJ639_000571</name>
</gene>
<evidence type="ECO:0000256" key="6">
    <source>
        <dbReference type="SAM" id="MobiDB-lite"/>
    </source>
</evidence>
<dbReference type="GO" id="GO:0034605">
    <property type="term" value="P:cellular response to heat"/>
    <property type="evidence" value="ECO:0007669"/>
    <property type="project" value="TreeGrafter"/>
</dbReference>
<keyword evidence="10" id="KW-1185">Reference proteome</keyword>
<evidence type="ECO:0000256" key="1">
    <source>
        <dbReference type="ARBA" id="ARBA00004162"/>
    </source>
</evidence>